<reference evidence="4 6" key="2">
    <citation type="submission" date="2024-07" db="EMBL/GenBank/DDBJ databases">
        <authorList>
            <person name="Akdeniz Z."/>
        </authorList>
    </citation>
    <scope>NUCLEOTIDE SEQUENCE [LARGE SCALE GENOMIC DNA]</scope>
</reference>
<organism evidence="3">
    <name type="scientific">Hexamita inflata</name>
    <dbReference type="NCBI Taxonomy" id="28002"/>
    <lineage>
        <taxon>Eukaryota</taxon>
        <taxon>Metamonada</taxon>
        <taxon>Diplomonadida</taxon>
        <taxon>Hexamitidae</taxon>
        <taxon>Hexamitinae</taxon>
        <taxon>Hexamita</taxon>
    </lineage>
</organism>
<dbReference type="EMBL" id="CATOUU010001057">
    <property type="protein sequence ID" value="CAI9969338.1"/>
    <property type="molecule type" value="Genomic_DNA"/>
</dbReference>
<name>A0AA86RN87_9EUKA</name>
<feature type="compositionally biased region" description="Basic and acidic residues" evidence="1">
    <location>
        <begin position="89"/>
        <end position="102"/>
    </location>
</feature>
<evidence type="ECO:0000313" key="3">
    <source>
        <dbReference type="EMBL" id="CAI9975109.1"/>
    </source>
</evidence>
<dbReference type="AlphaFoldDB" id="A0AA86RN87"/>
<dbReference type="EMBL" id="CAXDID020000528">
    <property type="protein sequence ID" value="CAL6100267.1"/>
    <property type="molecule type" value="Genomic_DNA"/>
</dbReference>
<proteinExistence type="predicted"/>
<dbReference type="EMBL" id="CAXDID020000891">
    <property type="protein sequence ID" value="CAL6115563.1"/>
    <property type="molecule type" value="Genomic_DNA"/>
</dbReference>
<evidence type="ECO:0000313" key="6">
    <source>
        <dbReference type="Proteomes" id="UP001642409"/>
    </source>
</evidence>
<feature type="compositionally biased region" description="Basic and acidic residues" evidence="1">
    <location>
        <begin position="13"/>
        <end position="22"/>
    </location>
</feature>
<reference evidence="3" key="1">
    <citation type="submission" date="2023-06" db="EMBL/GenBank/DDBJ databases">
        <authorList>
            <person name="Kurt Z."/>
        </authorList>
    </citation>
    <scope>NUCLEOTIDE SEQUENCE</scope>
</reference>
<feature type="compositionally biased region" description="Polar residues" evidence="1">
    <location>
        <begin position="70"/>
        <end position="85"/>
    </location>
</feature>
<comment type="caution">
    <text evidence="3">The sequence shown here is derived from an EMBL/GenBank/DDBJ whole genome shotgun (WGS) entry which is preliminary data.</text>
</comment>
<feature type="region of interest" description="Disordered" evidence="1">
    <location>
        <begin position="1"/>
        <end position="104"/>
    </location>
</feature>
<keyword evidence="6" id="KW-1185">Reference proteome</keyword>
<protein>
    <submittedName>
        <fullName evidence="4">Hypothetical_protein</fullName>
    </submittedName>
</protein>
<dbReference type="Proteomes" id="UP001642409">
    <property type="component" value="Unassembled WGS sequence"/>
</dbReference>
<evidence type="ECO:0000313" key="4">
    <source>
        <dbReference type="EMBL" id="CAL6100267.1"/>
    </source>
</evidence>
<feature type="compositionally biased region" description="Polar residues" evidence="1">
    <location>
        <begin position="1"/>
        <end position="12"/>
    </location>
</feature>
<feature type="compositionally biased region" description="Basic and acidic residues" evidence="1">
    <location>
        <begin position="47"/>
        <end position="56"/>
    </location>
</feature>
<accession>A0AA86RN87</accession>
<evidence type="ECO:0000313" key="2">
    <source>
        <dbReference type="EMBL" id="CAI9969338.1"/>
    </source>
</evidence>
<sequence length="170" mass="19763">MTRKFSLQNEAQGRSETEKEKVPSLQVTRSKDHQKAPIQRKVSSKGNLEKKEDKQPVLEPYQVNEPMHQRQPSSSNANTTEQPLVQTEENNKQKETEKRELVSQKQVNESAHVLLSKVSMKCRGSDIYSVQSYCWIGSLIIIRLRVVKVKIRSNIIRWKIKRTNNFTFVI</sequence>
<dbReference type="EMBL" id="CATOUU010001161">
    <property type="protein sequence ID" value="CAI9975109.1"/>
    <property type="molecule type" value="Genomic_DNA"/>
</dbReference>
<evidence type="ECO:0000313" key="5">
    <source>
        <dbReference type="EMBL" id="CAL6115563.1"/>
    </source>
</evidence>
<gene>
    <name evidence="2" type="ORF">HINF_LOCUS56983</name>
    <name evidence="3" type="ORF">HINF_LOCUS62754</name>
    <name evidence="4" type="ORF">HINF_LOCUS70476</name>
    <name evidence="5" type="ORF">HINF_LOCUS78681</name>
</gene>
<evidence type="ECO:0000256" key="1">
    <source>
        <dbReference type="SAM" id="MobiDB-lite"/>
    </source>
</evidence>